<sequence length="495" mass="54592">MYSSRRYLASKFAFIQLVLWLLCSSICFGVIKGATAEDVTVTVDGTVPISRVSDKYLCATIDWRSAPATCASDGLSPLLIRLGGTLQDAVIYDIGSTNRPCLPFTPDPSQHFGVAGGCLNMTRWDDFNDFFNQTGASVAFGLNVLYGRENNFTAGQWDPSNTQAFINYTVSKGYDMFAWELGNELDIFIPASNYARDARTFRNIVDNIYQNSPTKPLLVAPDALFHKDWYQEFLQSIGPEVINVTTYHIYNLGKPNTTNLEDRIFNATFLDQVKTTFINMSILLKPYGSSIQPWIGEAGGVVKGGSPLISGTFVNSFWYLDQLGMAATYGTQVYCRQTLIGSIYGLLNKTTHEPNPDYYGAKLWKDLMGENVISANVTENPNLRAYAHCAKNDTGSATLLLINLSNTTDFNVSLILNGSTGCQEQRLEYHLTAPDENLRSQIILLNGKALDLSPDGQLPEFIPLVENSSIPISIVHTSIVYVKLLGVSLLACTQP</sequence>
<evidence type="ECO:0000313" key="1">
    <source>
        <dbReference type="EMBL" id="KAJ7555965.1"/>
    </source>
</evidence>
<evidence type="ECO:0000313" key="2">
    <source>
        <dbReference type="Proteomes" id="UP001162992"/>
    </source>
</evidence>
<gene>
    <name evidence="1" type="ORF">O6H91_05G063200</name>
</gene>
<name>A0ACC2DPC6_DIPCM</name>
<accession>A0ACC2DPC6</accession>
<dbReference type="EMBL" id="CM055096">
    <property type="protein sequence ID" value="KAJ7555965.1"/>
    <property type="molecule type" value="Genomic_DNA"/>
</dbReference>
<comment type="caution">
    <text evidence="1">The sequence shown here is derived from an EMBL/GenBank/DDBJ whole genome shotgun (WGS) entry which is preliminary data.</text>
</comment>
<protein>
    <submittedName>
        <fullName evidence="1">Uncharacterized protein</fullName>
    </submittedName>
</protein>
<organism evidence="1 2">
    <name type="scientific">Diphasiastrum complanatum</name>
    <name type="common">Issler's clubmoss</name>
    <name type="synonym">Lycopodium complanatum</name>
    <dbReference type="NCBI Taxonomy" id="34168"/>
    <lineage>
        <taxon>Eukaryota</taxon>
        <taxon>Viridiplantae</taxon>
        <taxon>Streptophyta</taxon>
        <taxon>Embryophyta</taxon>
        <taxon>Tracheophyta</taxon>
        <taxon>Lycopodiopsida</taxon>
        <taxon>Lycopodiales</taxon>
        <taxon>Lycopodiaceae</taxon>
        <taxon>Lycopodioideae</taxon>
        <taxon>Diphasiastrum</taxon>
    </lineage>
</organism>
<keyword evidence="2" id="KW-1185">Reference proteome</keyword>
<reference evidence="2" key="1">
    <citation type="journal article" date="2024" name="Proc. Natl. Acad. Sci. U.S.A.">
        <title>Extraordinary preservation of gene collinearity over three hundred million years revealed in homosporous lycophytes.</title>
        <authorList>
            <person name="Li C."/>
            <person name="Wickell D."/>
            <person name="Kuo L.Y."/>
            <person name="Chen X."/>
            <person name="Nie B."/>
            <person name="Liao X."/>
            <person name="Peng D."/>
            <person name="Ji J."/>
            <person name="Jenkins J."/>
            <person name="Williams M."/>
            <person name="Shu S."/>
            <person name="Plott C."/>
            <person name="Barry K."/>
            <person name="Rajasekar S."/>
            <person name="Grimwood J."/>
            <person name="Han X."/>
            <person name="Sun S."/>
            <person name="Hou Z."/>
            <person name="He W."/>
            <person name="Dai G."/>
            <person name="Sun C."/>
            <person name="Schmutz J."/>
            <person name="Leebens-Mack J.H."/>
            <person name="Li F.W."/>
            <person name="Wang L."/>
        </authorList>
    </citation>
    <scope>NUCLEOTIDE SEQUENCE [LARGE SCALE GENOMIC DNA]</scope>
    <source>
        <strain evidence="2">cv. PW_Plant_1</strain>
    </source>
</reference>
<dbReference type="Proteomes" id="UP001162992">
    <property type="component" value="Chromosome 5"/>
</dbReference>
<proteinExistence type="predicted"/>